<dbReference type="OrthoDB" id="5319509at2"/>
<dbReference type="AlphaFoldDB" id="Q7VK85"/>
<feature type="chain" id="PRO_5004292551" description="Outer membrane beta-barrel protein" evidence="1">
    <location>
        <begin position="24"/>
        <end position="202"/>
    </location>
</feature>
<dbReference type="SUPFAM" id="SSF56925">
    <property type="entry name" value="OMPA-like"/>
    <property type="match status" value="1"/>
</dbReference>
<dbReference type="KEGG" id="hhe:HH_0007"/>
<dbReference type="HOGENOM" id="CLU_026212_4_0_7"/>
<dbReference type="Proteomes" id="UP000002495">
    <property type="component" value="Chromosome"/>
</dbReference>
<dbReference type="EMBL" id="AE017125">
    <property type="protein sequence ID" value="AAP76604.1"/>
    <property type="molecule type" value="Genomic_DNA"/>
</dbReference>
<evidence type="ECO:0000313" key="3">
    <source>
        <dbReference type="Proteomes" id="UP000002495"/>
    </source>
</evidence>
<keyword evidence="3" id="KW-1185">Reference proteome</keyword>
<dbReference type="PRINTS" id="PR01776">
    <property type="entry name" value="HPOMPFAMILY"/>
</dbReference>
<protein>
    <recommendedName>
        <fullName evidence="4">Outer membrane beta-barrel protein</fullName>
    </recommendedName>
</protein>
<evidence type="ECO:0000313" key="2">
    <source>
        <dbReference type="EMBL" id="AAP76604.1"/>
    </source>
</evidence>
<dbReference type="Pfam" id="PF01856">
    <property type="entry name" value="HP_OMP"/>
    <property type="match status" value="1"/>
</dbReference>
<dbReference type="InterPro" id="IPR011250">
    <property type="entry name" value="OMP/PagP_B-barrel"/>
</dbReference>
<dbReference type="InterPro" id="IPR002718">
    <property type="entry name" value="OMP_Helicobacter"/>
</dbReference>
<name>Q7VK85_HELHP</name>
<evidence type="ECO:0008006" key="4">
    <source>
        <dbReference type="Google" id="ProtNLM"/>
    </source>
</evidence>
<gene>
    <name evidence="2" type="primary">hopZ</name>
    <name evidence="2" type="ordered locus">HH_0007</name>
</gene>
<feature type="signal peptide" evidence="1">
    <location>
        <begin position="1"/>
        <end position="23"/>
    </location>
</feature>
<reference evidence="2 3" key="1">
    <citation type="journal article" date="2003" name="Proc. Natl. Acad. Sci. U.S.A.">
        <title>The complete genome sequence of the carcinogenic bacterium Helicobacter hepaticus.</title>
        <authorList>
            <person name="Suerbaum S."/>
            <person name="Josenhans C."/>
            <person name="Sterzenbach T."/>
            <person name="Drescher B."/>
            <person name="Brandt P."/>
            <person name="Bell M."/>
            <person name="Droege M."/>
            <person name="Fartmann B."/>
            <person name="Fischer H.-P."/>
            <person name="Ge Z."/>
            <person name="Hoerster A."/>
            <person name="Holland R."/>
            <person name="Klein K."/>
            <person name="Koenig J."/>
            <person name="Macko L."/>
            <person name="Mendz G.L."/>
            <person name="Nyakatura G."/>
            <person name="Schauer D.B."/>
            <person name="Shen Z."/>
            <person name="Weber J."/>
            <person name="Frosch M."/>
            <person name="Fox J.G."/>
        </authorList>
    </citation>
    <scope>NUCLEOTIDE SEQUENCE [LARGE SCALE GENOMIC DNA]</scope>
    <source>
        <strain evidence="3">ATCC 51449 / 3B1</strain>
    </source>
</reference>
<sequence>MKTTKLFVSSVVALALSSSALVAEESGVFVGVGVGYGGSQIKAGSEKQNLSGISYEVIAGYKQFFTQDFGLRYYANFAYADASKKASGGDKITGNVMDYGVNVDALYNFISGDTSFGAFLGLGLGANSWGGKTFKDDKMDKTGLNLALNVGLRTEIAKAHGIEIAARVPFIATTLQKADAAGNPKVTASHTYNAGVRYIFSF</sequence>
<keyword evidence="1" id="KW-0732">Signal</keyword>
<evidence type="ECO:0000256" key="1">
    <source>
        <dbReference type="SAM" id="SignalP"/>
    </source>
</evidence>
<organism evidence="2 3">
    <name type="scientific">Helicobacter hepaticus (strain ATCC 51449 / 3B1)</name>
    <dbReference type="NCBI Taxonomy" id="235279"/>
    <lineage>
        <taxon>Bacteria</taxon>
        <taxon>Pseudomonadati</taxon>
        <taxon>Campylobacterota</taxon>
        <taxon>Epsilonproteobacteria</taxon>
        <taxon>Campylobacterales</taxon>
        <taxon>Helicobacteraceae</taxon>
        <taxon>Helicobacter</taxon>
    </lineage>
</organism>
<accession>Q7VK85</accession>
<dbReference type="RefSeq" id="WP_011114850.1">
    <property type="nucleotide sequence ID" value="NC_004917.1"/>
</dbReference>
<proteinExistence type="predicted"/>
<dbReference type="STRING" id="235279.HH_0007"/>
<dbReference type="Gene3D" id="2.40.160.20">
    <property type="match status" value="1"/>
</dbReference>